<keyword evidence="6" id="KW-1185">Reference proteome</keyword>
<accession>A0AAW0Y8Y0</accession>
<dbReference type="SUPFAM" id="SSF54928">
    <property type="entry name" value="RNA-binding domain, RBD"/>
    <property type="match status" value="3"/>
</dbReference>
<evidence type="ECO:0000256" key="3">
    <source>
        <dbReference type="SAM" id="MobiDB-lite"/>
    </source>
</evidence>
<dbReference type="PROSITE" id="PS50102">
    <property type="entry name" value="RRM"/>
    <property type="match status" value="4"/>
</dbReference>
<gene>
    <name evidence="5" type="ORF">OTU49_016149</name>
</gene>
<feature type="domain" description="RRM" evidence="4">
    <location>
        <begin position="404"/>
        <end position="474"/>
    </location>
</feature>
<dbReference type="InterPro" id="IPR035979">
    <property type="entry name" value="RBD_domain_sf"/>
</dbReference>
<dbReference type="CDD" id="cd00590">
    <property type="entry name" value="RRM_SF"/>
    <property type="match status" value="3"/>
</dbReference>
<evidence type="ECO:0000256" key="1">
    <source>
        <dbReference type="ARBA" id="ARBA00022884"/>
    </source>
</evidence>
<dbReference type="InterPro" id="IPR039539">
    <property type="entry name" value="Ras_GTPase_bind_prot"/>
</dbReference>
<feature type="domain" description="RRM" evidence="4">
    <location>
        <begin position="332"/>
        <end position="413"/>
    </location>
</feature>
<dbReference type="Pfam" id="PF00076">
    <property type="entry name" value="RRM_1"/>
    <property type="match status" value="4"/>
</dbReference>
<dbReference type="AlphaFoldDB" id="A0AAW0Y8Y0"/>
<dbReference type="GO" id="GO:0005829">
    <property type="term" value="C:cytosol"/>
    <property type="evidence" value="ECO:0007669"/>
    <property type="project" value="TreeGrafter"/>
</dbReference>
<dbReference type="InterPro" id="IPR012677">
    <property type="entry name" value="Nucleotide-bd_a/b_plait_sf"/>
</dbReference>
<evidence type="ECO:0000259" key="4">
    <source>
        <dbReference type="PROSITE" id="PS50102"/>
    </source>
</evidence>
<sequence>MAPQHRLVLNGLSKSISPEQLSQALANYGEIVSYERPLMPDGSYGSECYVMFQDDRMAAFLLGDGYLSINDINITVRYHDNIRPVSKNLECKVYVRDLTPDLTPDILINYFRGFGAVKSVTVEEEKNSGIIVFEHIDALRAISDLGSHLVENTVITIEFNEDIDRQVFVGGLNERSDKKKVLEQLEDFGYIIKWNRPEKDGQVATYAFVTYSTQAEADAAIKAGEIIVRGRRMQLKAPKYRQKSCLVESQVKTMLKEDLREGSFPLTKSTEFHVQVEASSPRKRKMSSGDNGDSNMNRTIKQPRFGSETITTECTRDSGAHPKSLPQHKSGTKVYIKNLPENFHRVSIEEVFEKYGKINMIWVKPGGGFGFIIFEEEESAWSAVALGPHVVNGQEIITELPGSVQIFVGGLNKTVNEGEVSDALEQFGMVLSWQRHSEGAYMIVTFPSQAIANKAIQAGSILLNDHLLYIKPVT</sequence>
<dbReference type="InterPro" id="IPR000504">
    <property type="entry name" value="RRM_dom"/>
</dbReference>
<reference evidence="5 6" key="1">
    <citation type="journal article" date="2024" name="BMC Genomics">
        <title>Genome assembly of redclaw crayfish (Cherax quadricarinatus) provides insights into its immune adaptation and hypoxia tolerance.</title>
        <authorList>
            <person name="Liu Z."/>
            <person name="Zheng J."/>
            <person name="Li H."/>
            <person name="Fang K."/>
            <person name="Wang S."/>
            <person name="He J."/>
            <person name="Zhou D."/>
            <person name="Weng S."/>
            <person name="Chi M."/>
            <person name="Gu Z."/>
            <person name="He J."/>
            <person name="Li F."/>
            <person name="Wang M."/>
        </authorList>
    </citation>
    <scope>NUCLEOTIDE SEQUENCE [LARGE SCALE GENOMIC DNA]</scope>
    <source>
        <strain evidence="5">ZL_2023a</strain>
    </source>
</reference>
<feature type="region of interest" description="Disordered" evidence="3">
    <location>
        <begin position="275"/>
        <end position="300"/>
    </location>
</feature>
<feature type="domain" description="RRM" evidence="4">
    <location>
        <begin position="165"/>
        <end position="240"/>
    </location>
</feature>
<evidence type="ECO:0000313" key="6">
    <source>
        <dbReference type="Proteomes" id="UP001445076"/>
    </source>
</evidence>
<dbReference type="PANTHER" id="PTHR10693">
    <property type="entry name" value="RAS GTPASE-ACTIVATING PROTEIN-BINDING PROTEIN"/>
    <property type="match status" value="1"/>
</dbReference>
<feature type="compositionally biased region" description="Polar residues" evidence="3">
    <location>
        <begin position="288"/>
        <end position="300"/>
    </location>
</feature>
<dbReference type="Proteomes" id="UP001445076">
    <property type="component" value="Unassembled WGS sequence"/>
</dbReference>
<dbReference type="EMBL" id="JARKIK010000012">
    <property type="protein sequence ID" value="KAK8748441.1"/>
    <property type="molecule type" value="Genomic_DNA"/>
</dbReference>
<evidence type="ECO:0000313" key="5">
    <source>
        <dbReference type="EMBL" id="KAK8748441.1"/>
    </source>
</evidence>
<evidence type="ECO:0000256" key="2">
    <source>
        <dbReference type="PROSITE-ProRule" id="PRU00176"/>
    </source>
</evidence>
<dbReference type="SMART" id="SM00360">
    <property type="entry name" value="RRM"/>
    <property type="match status" value="5"/>
</dbReference>
<organism evidence="5 6">
    <name type="scientific">Cherax quadricarinatus</name>
    <name type="common">Australian red claw crayfish</name>
    <dbReference type="NCBI Taxonomy" id="27406"/>
    <lineage>
        <taxon>Eukaryota</taxon>
        <taxon>Metazoa</taxon>
        <taxon>Ecdysozoa</taxon>
        <taxon>Arthropoda</taxon>
        <taxon>Crustacea</taxon>
        <taxon>Multicrustacea</taxon>
        <taxon>Malacostraca</taxon>
        <taxon>Eumalacostraca</taxon>
        <taxon>Eucarida</taxon>
        <taxon>Decapoda</taxon>
        <taxon>Pleocyemata</taxon>
        <taxon>Astacidea</taxon>
        <taxon>Parastacoidea</taxon>
        <taxon>Parastacidae</taxon>
        <taxon>Cherax</taxon>
    </lineage>
</organism>
<dbReference type="Gene3D" id="3.30.70.330">
    <property type="match status" value="4"/>
</dbReference>
<protein>
    <recommendedName>
        <fullName evidence="4">RRM domain-containing protein</fullName>
    </recommendedName>
</protein>
<dbReference type="GO" id="GO:0003729">
    <property type="term" value="F:mRNA binding"/>
    <property type="evidence" value="ECO:0007669"/>
    <property type="project" value="TreeGrafter"/>
</dbReference>
<keyword evidence="1 2" id="KW-0694">RNA-binding</keyword>
<dbReference type="PANTHER" id="PTHR10693:SF20">
    <property type="entry name" value="AT27578P"/>
    <property type="match status" value="1"/>
</dbReference>
<name>A0AAW0Y8Y0_CHEQU</name>
<feature type="domain" description="RRM" evidence="4">
    <location>
        <begin position="91"/>
        <end position="162"/>
    </location>
</feature>
<comment type="caution">
    <text evidence="5">The sequence shown here is derived from an EMBL/GenBank/DDBJ whole genome shotgun (WGS) entry which is preliminary data.</text>
</comment>
<dbReference type="GO" id="GO:1990904">
    <property type="term" value="C:ribonucleoprotein complex"/>
    <property type="evidence" value="ECO:0007669"/>
    <property type="project" value="TreeGrafter"/>
</dbReference>
<proteinExistence type="predicted"/>